<dbReference type="CDD" id="cd06578">
    <property type="entry name" value="HemD"/>
    <property type="match status" value="1"/>
</dbReference>
<evidence type="ECO:0000256" key="2">
    <source>
        <dbReference type="SAM" id="Phobius"/>
    </source>
</evidence>
<dbReference type="InterPro" id="IPR007470">
    <property type="entry name" value="HemX"/>
</dbReference>
<feature type="compositionally biased region" description="Low complexity" evidence="1">
    <location>
        <begin position="253"/>
        <end position="268"/>
    </location>
</feature>
<feature type="domain" description="Tetrapyrrole biosynthesis uroporphyrinogen III synthase" evidence="3">
    <location>
        <begin position="17"/>
        <end position="235"/>
    </location>
</feature>
<organism evidence="4 5">
    <name type="scientific">Bowmanella denitrificans</name>
    <dbReference type="NCBI Taxonomy" id="366582"/>
    <lineage>
        <taxon>Bacteria</taxon>
        <taxon>Pseudomonadati</taxon>
        <taxon>Pseudomonadota</taxon>
        <taxon>Gammaproteobacteria</taxon>
        <taxon>Alteromonadales</taxon>
        <taxon>Alteromonadaceae</taxon>
        <taxon>Bowmanella</taxon>
    </lineage>
</organism>
<protein>
    <recommendedName>
        <fullName evidence="3">Tetrapyrrole biosynthesis uroporphyrinogen III synthase domain-containing protein</fullName>
    </recommendedName>
</protein>
<dbReference type="Gene3D" id="3.40.50.10090">
    <property type="match status" value="2"/>
</dbReference>
<evidence type="ECO:0000313" key="4">
    <source>
        <dbReference type="EMBL" id="GAA0371142.1"/>
    </source>
</evidence>
<name>A0ABN0XRT6_9ALTE</name>
<keyword evidence="5" id="KW-1185">Reference proteome</keyword>
<dbReference type="Pfam" id="PF02602">
    <property type="entry name" value="HEM4"/>
    <property type="match status" value="1"/>
</dbReference>
<dbReference type="InterPro" id="IPR036108">
    <property type="entry name" value="4pyrrol_syn_uPrphyn_synt_sf"/>
</dbReference>
<gene>
    <name evidence="4" type="ORF">GCM10009092_39350</name>
</gene>
<proteinExistence type="predicted"/>
<dbReference type="PANTHER" id="PTHR38043:SF1">
    <property type="entry name" value="PROTEIN HEMX"/>
    <property type="match status" value="1"/>
</dbReference>
<keyword evidence="2" id="KW-1133">Transmembrane helix</keyword>
<dbReference type="PANTHER" id="PTHR38043">
    <property type="entry name" value="PROTEIN HEMX"/>
    <property type="match status" value="1"/>
</dbReference>
<feature type="transmembrane region" description="Helical" evidence="2">
    <location>
        <begin position="283"/>
        <end position="307"/>
    </location>
</feature>
<dbReference type="RefSeq" id="WP_343847192.1">
    <property type="nucleotide sequence ID" value="NZ_BAAAEI010000024.1"/>
</dbReference>
<evidence type="ECO:0000313" key="5">
    <source>
        <dbReference type="Proteomes" id="UP001501757"/>
    </source>
</evidence>
<keyword evidence="2" id="KW-0812">Transmembrane</keyword>
<feature type="region of interest" description="Disordered" evidence="1">
    <location>
        <begin position="244"/>
        <end position="277"/>
    </location>
</feature>
<accession>A0ABN0XRT6</accession>
<dbReference type="SUPFAM" id="SSF69618">
    <property type="entry name" value="HemD-like"/>
    <property type="match status" value="1"/>
</dbReference>
<dbReference type="Proteomes" id="UP001501757">
    <property type="component" value="Unassembled WGS sequence"/>
</dbReference>
<dbReference type="EMBL" id="BAAAEI010000024">
    <property type="protein sequence ID" value="GAA0371142.1"/>
    <property type="molecule type" value="Genomic_DNA"/>
</dbReference>
<comment type="caution">
    <text evidence="4">The sequence shown here is derived from an EMBL/GenBank/DDBJ whole genome shotgun (WGS) entry which is preliminary data.</text>
</comment>
<dbReference type="InterPro" id="IPR003754">
    <property type="entry name" value="4pyrrol_synth_uPrphyn_synth"/>
</dbReference>
<evidence type="ECO:0000256" key="1">
    <source>
        <dbReference type="SAM" id="MobiDB-lite"/>
    </source>
</evidence>
<evidence type="ECO:0000259" key="3">
    <source>
        <dbReference type="Pfam" id="PF02602"/>
    </source>
</evidence>
<keyword evidence="2" id="KW-0472">Membrane</keyword>
<reference evidence="4 5" key="1">
    <citation type="journal article" date="2019" name="Int. J. Syst. Evol. Microbiol.">
        <title>The Global Catalogue of Microorganisms (GCM) 10K type strain sequencing project: providing services to taxonomists for standard genome sequencing and annotation.</title>
        <authorList>
            <consortium name="The Broad Institute Genomics Platform"/>
            <consortium name="The Broad Institute Genome Sequencing Center for Infectious Disease"/>
            <person name="Wu L."/>
            <person name="Ma J."/>
        </authorList>
    </citation>
    <scope>NUCLEOTIDE SEQUENCE [LARGE SCALE GENOMIC DNA]</scope>
    <source>
        <strain evidence="4 5">JCM 13378</strain>
    </source>
</reference>
<dbReference type="Pfam" id="PF04375">
    <property type="entry name" value="HemX"/>
    <property type="match status" value="1"/>
</dbReference>
<sequence length="624" mass="69160">MAKFLLLRPEGKCQASSKALNDAGVATVGLPLIDIAPDRAQISAFAECLSTLAAQSKVLFVSTSAAELALQAMQGKAWPQHVSYFAVGQSTAAKLLAGGLQVQFPEQEDSEGLLALAELKVVNSLQVLLVKGQGGRELIADTLTERGAEVQSVALYQRVQVKDPVPTQAWQKHEIQCIMATSGELLEAAFAQLEPDWLRAVPWILVSPRLQDKARDKGIRQVSLSRNASDEALIQAARQFMEQHAMADAQQKSTEVPVKPTSSPSVPKAPDKKTPANSRPATAALWLMTLLNLLLVLVVAAGGYWLWQQQQGQQQNEQRLLQEANQMVSRQESALQQKLDAGLQNISQQRQQSLQPIQEKQRLLEQQILANHQSLQDMTGRRPSDWLLAEADYLVRMAGRKLWLEKDAKTALLLLQNADARLADLADPSLLPVRQLLANDMQSVKQLDTETPIKISLELGALMAGVDALPLDMVVLPEVDGDNPANQALSDDVADWQANLQRSWRALVDDFITIRRRDAETRPLLSDKQQWLVKEQLRHYLMLAQQAVTREQSQQYRQAIEQAQTLLAFYFAQQDNRVAAFAQALQQLHQTDIELALPERLQAAKPLEQMLEDRVAGAFSGKQS</sequence>